<sequence length="104" mass="11901">MFKVPVLFQHYMEHQENLGGNLHFIDFLSMHYGGQDMDDDDDDRDMQLPFKKVDYGAAQVVFVPVRTYSSPDSFAQCLSGIKINFKKILHSNPHLGDLIKPPMA</sequence>
<dbReference type="EMBL" id="RJTM01000025">
    <property type="protein sequence ID" value="RNL91692.1"/>
    <property type="molecule type" value="Genomic_DNA"/>
</dbReference>
<keyword evidence="2" id="KW-1185">Reference proteome</keyword>
<reference evidence="1 2" key="1">
    <citation type="submission" date="2018-10" db="EMBL/GenBank/DDBJ databases">
        <title>Sinomicrobium pectinilyticum sp. nov., a pectinase-producing bacterium isolated from alkaline and saline soil, and emended description of the genus Sinomicrobium.</title>
        <authorList>
            <person name="Cheng B."/>
            <person name="Li C."/>
            <person name="Lai Q."/>
            <person name="Du M."/>
            <person name="Shao Z."/>
            <person name="Xu P."/>
            <person name="Yang C."/>
        </authorList>
    </citation>
    <scope>NUCLEOTIDE SEQUENCE [LARGE SCALE GENOMIC DNA]</scope>
    <source>
        <strain evidence="1 2">5DNS001</strain>
    </source>
</reference>
<evidence type="ECO:0000313" key="1">
    <source>
        <dbReference type="EMBL" id="RNL91692.1"/>
    </source>
</evidence>
<comment type="caution">
    <text evidence="1">The sequence shown here is derived from an EMBL/GenBank/DDBJ whole genome shotgun (WGS) entry which is preliminary data.</text>
</comment>
<name>A0A3N0EVA6_SINP1</name>
<dbReference type="AlphaFoldDB" id="A0A3N0EVA6"/>
<organism evidence="1 2">
    <name type="scientific">Sinomicrobium pectinilyticum</name>
    <dbReference type="NCBI Taxonomy" id="1084421"/>
    <lineage>
        <taxon>Bacteria</taxon>
        <taxon>Pseudomonadati</taxon>
        <taxon>Bacteroidota</taxon>
        <taxon>Flavobacteriia</taxon>
        <taxon>Flavobacteriales</taxon>
        <taxon>Flavobacteriaceae</taxon>
        <taxon>Sinomicrobium</taxon>
    </lineage>
</organism>
<dbReference type="Proteomes" id="UP000267469">
    <property type="component" value="Unassembled WGS sequence"/>
</dbReference>
<evidence type="ECO:0000313" key="2">
    <source>
        <dbReference type="Proteomes" id="UP000267469"/>
    </source>
</evidence>
<protein>
    <submittedName>
        <fullName evidence="1">Uncharacterized protein</fullName>
    </submittedName>
</protein>
<accession>A0A3N0EVA6</accession>
<gene>
    <name evidence="1" type="ORF">ED312_04010</name>
</gene>
<proteinExistence type="predicted"/>